<dbReference type="AlphaFoldDB" id="A0A2T3A1A6"/>
<protein>
    <submittedName>
        <fullName evidence="2">Uncharacterized protein</fullName>
    </submittedName>
</protein>
<dbReference type="Proteomes" id="UP000241462">
    <property type="component" value="Unassembled WGS sequence"/>
</dbReference>
<keyword evidence="3" id="KW-1185">Reference proteome</keyword>
<evidence type="ECO:0000256" key="1">
    <source>
        <dbReference type="SAM" id="MobiDB-lite"/>
    </source>
</evidence>
<evidence type="ECO:0000313" key="3">
    <source>
        <dbReference type="Proteomes" id="UP000241462"/>
    </source>
</evidence>
<reference evidence="2 3" key="1">
    <citation type="journal article" date="2018" name="Mycol. Prog.">
        <title>Coniella lustricola, a new species from submerged detritus.</title>
        <authorList>
            <person name="Raudabaugh D.B."/>
            <person name="Iturriaga T."/>
            <person name="Carver A."/>
            <person name="Mondo S."/>
            <person name="Pangilinan J."/>
            <person name="Lipzen A."/>
            <person name="He G."/>
            <person name="Amirebrahimi M."/>
            <person name="Grigoriev I.V."/>
            <person name="Miller A.N."/>
        </authorList>
    </citation>
    <scope>NUCLEOTIDE SEQUENCE [LARGE SCALE GENOMIC DNA]</scope>
    <source>
        <strain evidence="2 3">B22-T-1</strain>
    </source>
</reference>
<feature type="compositionally biased region" description="Basic residues" evidence="1">
    <location>
        <begin position="159"/>
        <end position="176"/>
    </location>
</feature>
<feature type="region of interest" description="Disordered" evidence="1">
    <location>
        <begin position="121"/>
        <end position="185"/>
    </location>
</feature>
<gene>
    <name evidence="2" type="ORF">BD289DRAFT_50481</name>
</gene>
<organism evidence="2 3">
    <name type="scientific">Coniella lustricola</name>
    <dbReference type="NCBI Taxonomy" id="2025994"/>
    <lineage>
        <taxon>Eukaryota</taxon>
        <taxon>Fungi</taxon>
        <taxon>Dikarya</taxon>
        <taxon>Ascomycota</taxon>
        <taxon>Pezizomycotina</taxon>
        <taxon>Sordariomycetes</taxon>
        <taxon>Sordariomycetidae</taxon>
        <taxon>Diaporthales</taxon>
        <taxon>Schizoparmaceae</taxon>
        <taxon>Coniella</taxon>
    </lineage>
</organism>
<feature type="compositionally biased region" description="Low complexity" evidence="1">
    <location>
        <begin position="133"/>
        <end position="143"/>
    </location>
</feature>
<name>A0A2T3A1A6_9PEZI</name>
<dbReference type="EMBL" id="KZ678512">
    <property type="protein sequence ID" value="PSR81004.1"/>
    <property type="molecule type" value="Genomic_DNA"/>
</dbReference>
<accession>A0A2T3A1A6</accession>
<dbReference type="InParanoid" id="A0A2T3A1A6"/>
<evidence type="ECO:0000313" key="2">
    <source>
        <dbReference type="EMBL" id="PSR81004.1"/>
    </source>
</evidence>
<sequence>MHPTGAGWRAKDAENGSVQCSALWPVCTRWSGNARGAAQGVVDGIVSATPRNGGDRGGDVVVVVVVLERREAREKLGTGEGRGLVGRRAKCKSEMGEIKWLRLRSARLAAIFWQAKTRACKPDKNNKGNSQLTRTRTMTTTPPTNHPGGVGRERERERKPARRRVGPAHQVRHNAKPNRTSTTLR</sequence>
<proteinExistence type="predicted"/>